<dbReference type="InterPro" id="IPR035437">
    <property type="entry name" value="SNase_OB-fold_sf"/>
</dbReference>
<accession>A0A2T7UX22</accession>
<gene>
    <name evidence="1" type="ORF">DDE23_01590</name>
</gene>
<keyword evidence="2" id="KW-1185">Reference proteome</keyword>
<sequence length="152" mass="15575">MVALVVAAGLTPLAWSPGARDGLPPGERLPRVLNGGQAWGGFEAPPTATPSTATSATARTLGPAAVTHVRDGDTIELGALALRLATLDCAELGTVEGARAKARMEALVRGARLTCRLTGETSYDRQIASCQLPGGRDLAAAMIADGSCRARR</sequence>
<name>A0A2T7UX22_9RHOB</name>
<evidence type="ECO:0000313" key="1">
    <source>
        <dbReference type="EMBL" id="PVE49126.1"/>
    </source>
</evidence>
<dbReference type="EMBL" id="QDDR01000001">
    <property type="protein sequence ID" value="PVE49126.1"/>
    <property type="molecule type" value="Genomic_DNA"/>
</dbReference>
<dbReference type="AlphaFoldDB" id="A0A2T7UX22"/>
<protein>
    <recommendedName>
        <fullName evidence="3">Nuclease</fullName>
    </recommendedName>
</protein>
<proteinExistence type="predicted"/>
<dbReference type="SUPFAM" id="SSF50199">
    <property type="entry name" value="Staphylococcal nuclease"/>
    <property type="match status" value="1"/>
</dbReference>
<organism evidence="1 2">
    <name type="scientific">Pararhodobacter aggregans</name>
    <dbReference type="NCBI Taxonomy" id="404875"/>
    <lineage>
        <taxon>Bacteria</taxon>
        <taxon>Pseudomonadati</taxon>
        <taxon>Pseudomonadota</taxon>
        <taxon>Alphaproteobacteria</taxon>
        <taxon>Rhodobacterales</taxon>
        <taxon>Paracoccaceae</taxon>
        <taxon>Pararhodobacter</taxon>
    </lineage>
</organism>
<evidence type="ECO:0000313" key="2">
    <source>
        <dbReference type="Proteomes" id="UP000244810"/>
    </source>
</evidence>
<reference evidence="1 2" key="1">
    <citation type="journal article" date="2011" name="Syst. Appl. Microbiol.">
        <title>Defluviimonas denitrificans gen. nov., sp. nov., and Pararhodobacter aggregans gen. nov., sp. nov., non-phototrophic Rhodobacteraceae from the biofilter of a marine aquaculture.</title>
        <authorList>
            <person name="Foesel B.U."/>
            <person name="Drake H.L."/>
            <person name="Schramm A."/>
        </authorList>
    </citation>
    <scope>NUCLEOTIDE SEQUENCE [LARGE SCALE GENOMIC DNA]</scope>
    <source>
        <strain evidence="1 2">D1-19</strain>
    </source>
</reference>
<dbReference type="Gene3D" id="2.40.50.90">
    <property type="match status" value="1"/>
</dbReference>
<evidence type="ECO:0008006" key="3">
    <source>
        <dbReference type="Google" id="ProtNLM"/>
    </source>
</evidence>
<comment type="caution">
    <text evidence="1">The sequence shown here is derived from an EMBL/GenBank/DDBJ whole genome shotgun (WGS) entry which is preliminary data.</text>
</comment>
<dbReference type="Proteomes" id="UP000244810">
    <property type="component" value="Unassembled WGS sequence"/>
</dbReference>